<dbReference type="PANTHER" id="PTHR44591:SF21">
    <property type="entry name" value="TWO-COMPONENT RESPONSE REGULATOR"/>
    <property type="match status" value="1"/>
</dbReference>
<dbReference type="OrthoDB" id="9796100at2"/>
<dbReference type="Gene3D" id="3.40.50.2300">
    <property type="match status" value="1"/>
</dbReference>
<geneLocation type="plasmid" evidence="5 6">
    <name>megaplasmid</name>
</geneLocation>
<feature type="compositionally biased region" description="Low complexity" evidence="3">
    <location>
        <begin position="261"/>
        <end position="272"/>
    </location>
</feature>
<accession>C5B5U1</accession>
<dbReference type="InterPro" id="IPR050595">
    <property type="entry name" value="Bact_response_regulator"/>
</dbReference>
<evidence type="ECO:0000313" key="6">
    <source>
        <dbReference type="Proteomes" id="UP000009081"/>
    </source>
</evidence>
<dbReference type="GO" id="GO:0000160">
    <property type="term" value="P:phosphorelay signal transduction system"/>
    <property type="evidence" value="ECO:0007669"/>
    <property type="project" value="InterPro"/>
</dbReference>
<dbReference type="RefSeq" id="WP_003602294.1">
    <property type="nucleotide sequence ID" value="NC_012811.1"/>
</dbReference>
<dbReference type="Proteomes" id="UP000009081">
    <property type="component" value="Plasmid megaplasmid"/>
</dbReference>
<organism evidence="5 6">
    <name type="scientific">Methylorubrum extorquens (strain ATCC 14718 / DSM 1338 / JCM 2805 / NCIMB 9133 / AM1)</name>
    <name type="common">Methylobacterium extorquens</name>
    <dbReference type="NCBI Taxonomy" id="272630"/>
    <lineage>
        <taxon>Bacteria</taxon>
        <taxon>Pseudomonadati</taxon>
        <taxon>Pseudomonadota</taxon>
        <taxon>Alphaproteobacteria</taxon>
        <taxon>Hyphomicrobiales</taxon>
        <taxon>Methylobacteriaceae</taxon>
        <taxon>Methylorubrum</taxon>
    </lineage>
</organism>
<evidence type="ECO:0000256" key="3">
    <source>
        <dbReference type="SAM" id="MobiDB-lite"/>
    </source>
</evidence>
<feature type="domain" description="Response regulatory" evidence="4">
    <location>
        <begin position="44"/>
        <end position="160"/>
    </location>
</feature>
<reference evidence="5 6" key="1">
    <citation type="journal article" date="2009" name="PLoS ONE">
        <title>Methylobacterium genome sequences: a reference blueprint to investigate microbial metabolism of C1 compounds from natural and industrial sources.</title>
        <authorList>
            <person name="Vuilleumier S."/>
            <person name="Chistoserdova L."/>
            <person name="Lee M.-C."/>
            <person name="Bringel F."/>
            <person name="Lajus A."/>
            <person name="Zhou Y."/>
            <person name="Gourion B."/>
            <person name="Barbe V."/>
            <person name="Chang J."/>
            <person name="Cruveiller S."/>
            <person name="Dossat C."/>
            <person name="Gillett W."/>
            <person name="Gruffaz C."/>
            <person name="Haugen E."/>
            <person name="Hourcade E."/>
            <person name="Levy R."/>
            <person name="Mangenot S."/>
            <person name="Muller E."/>
            <person name="Nadalig T."/>
            <person name="Pagni M."/>
            <person name="Penny C."/>
            <person name="Peyraud R."/>
            <person name="Robinson D.G."/>
            <person name="Roche D."/>
            <person name="Rouy Z."/>
            <person name="Saenampechek C."/>
            <person name="Salvignol G."/>
            <person name="Vallenet D."/>
            <person name="Wu Z."/>
            <person name="Marx C.J."/>
            <person name="Vorholt J.A."/>
            <person name="Olson M.V."/>
            <person name="Kaul R."/>
            <person name="Weissenbach J."/>
            <person name="Medigue C."/>
            <person name="Lidstrom M.E."/>
        </authorList>
    </citation>
    <scope>NUCLEOTIDE SEQUENCE [LARGE SCALE GENOMIC DNA]</scope>
    <source>
        <strain evidence="6">ATCC 14718 / DSM 1338 / JCM 2805 / NCIMB 9133 / AM1</strain>
    </source>
</reference>
<protein>
    <recommendedName>
        <fullName evidence="4">Response regulatory domain-containing protein</fullName>
    </recommendedName>
</protein>
<keyword evidence="1 2" id="KW-0597">Phosphoprotein</keyword>
<dbReference type="EMBL" id="CP001511">
    <property type="protein sequence ID" value="ACS43823.1"/>
    <property type="molecule type" value="Genomic_DNA"/>
</dbReference>
<dbReference type="SUPFAM" id="SSF52172">
    <property type="entry name" value="CheY-like"/>
    <property type="match status" value="1"/>
</dbReference>
<keyword evidence="5" id="KW-0614">Plasmid</keyword>
<gene>
    <name evidence="5" type="ordered locus">MexAM1_META2p1039</name>
</gene>
<evidence type="ECO:0000313" key="5">
    <source>
        <dbReference type="EMBL" id="ACS43823.1"/>
    </source>
</evidence>
<dbReference type="PANTHER" id="PTHR44591">
    <property type="entry name" value="STRESS RESPONSE REGULATOR PROTEIN 1"/>
    <property type="match status" value="1"/>
</dbReference>
<evidence type="ECO:0000256" key="1">
    <source>
        <dbReference type="ARBA" id="ARBA00022553"/>
    </source>
</evidence>
<dbReference type="Pfam" id="PF00072">
    <property type="entry name" value="Response_reg"/>
    <property type="match status" value="1"/>
</dbReference>
<name>C5B5U1_METEA</name>
<dbReference type="SMART" id="SM00448">
    <property type="entry name" value="REC"/>
    <property type="match status" value="1"/>
</dbReference>
<evidence type="ECO:0000256" key="2">
    <source>
        <dbReference type="PROSITE-ProRule" id="PRU00169"/>
    </source>
</evidence>
<feature type="modified residue" description="4-aspartylphosphate" evidence="2">
    <location>
        <position position="94"/>
    </location>
</feature>
<dbReference type="InterPro" id="IPR001789">
    <property type="entry name" value="Sig_transdc_resp-reg_receiver"/>
</dbReference>
<dbReference type="InterPro" id="IPR011006">
    <property type="entry name" value="CheY-like_superfamily"/>
</dbReference>
<dbReference type="HOGENOM" id="CLU_1022357_0_0_5"/>
<dbReference type="KEGG" id="mea:Mex_2p1039"/>
<keyword evidence="6" id="KW-1185">Reference proteome</keyword>
<dbReference type="PROSITE" id="PS50110">
    <property type="entry name" value="RESPONSE_REGULATORY"/>
    <property type="match status" value="1"/>
</dbReference>
<sequence length="272" mass="29400">MRVQSKVGLDTTFCLYLPRHHGAAETDAGEKEATRLRRVSRGETVLFIVDEPSVRMLIIDLLTEMGYAAVQATDDVAGLKVLQFDARIDMLVTDVGLPGGMNGLQMADAARAHRPELKVLFITGYAECADIDDGRLGSGMQVLAKPFALDALGMRIKDLVAGTYANSMKAWAEIKGMQLPRASRSKRFTMAAGKRWAFGGLCTIRRDPDAAGQMQRHDLGAAVGILVVDLGELDDPERAVTVPGVDLEPCGAEGPMDSLRSRPPSSLARFSR</sequence>
<proteinExistence type="predicted"/>
<evidence type="ECO:0000259" key="4">
    <source>
        <dbReference type="PROSITE" id="PS50110"/>
    </source>
</evidence>
<dbReference type="AlphaFoldDB" id="C5B5U1"/>
<feature type="region of interest" description="Disordered" evidence="3">
    <location>
        <begin position="242"/>
        <end position="272"/>
    </location>
</feature>